<dbReference type="GO" id="GO:0003700">
    <property type="term" value="F:DNA-binding transcription factor activity"/>
    <property type="evidence" value="ECO:0007669"/>
    <property type="project" value="InterPro"/>
</dbReference>
<keyword evidence="7" id="KW-1185">Reference proteome</keyword>
<dbReference type="InterPro" id="IPR004827">
    <property type="entry name" value="bZIP"/>
</dbReference>
<evidence type="ECO:0000256" key="1">
    <source>
        <dbReference type="ARBA" id="ARBA00023015"/>
    </source>
</evidence>
<dbReference type="Pfam" id="PF00170">
    <property type="entry name" value="bZIP_1"/>
    <property type="match status" value="1"/>
</dbReference>
<dbReference type="InterPro" id="IPR046347">
    <property type="entry name" value="bZIP_sf"/>
</dbReference>
<feature type="domain" description="BZIP" evidence="5">
    <location>
        <begin position="184"/>
        <end position="247"/>
    </location>
</feature>
<proteinExistence type="predicted"/>
<accession>W2S1M1</accession>
<dbReference type="GO" id="GO:0003677">
    <property type="term" value="F:DNA binding"/>
    <property type="evidence" value="ECO:0007669"/>
    <property type="project" value="UniProtKB-KW"/>
</dbReference>
<dbReference type="EMBL" id="KB822719">
    <property type="protein sequence ID" value="ETN41933.1"/>
    <property type="molecule type" value="Genomic_DNA"/>
</dbReference>
<gene>
    <name evidence="6" type="ORF">HMPREF1541_03872</name>
</gene>
<dbReference type="Proteomes" id="UP000030752">
    <property type="component" value="Unassembled WGS sequence"/>
</dbReference>
<dbReference type="PROSITE" id="PS50217">
    <property type="entry name" value="BZIP"/>
    <property type="match status" value="1"/>
</dbReference>
<dbReference type="InParanoid" id="W2S1M1"/>
<dbReference type="VEuPathDB" id="FungiDB:HMPREF1541_03872"/>
<dbReference type="RefSeq" id="XP_008716442.1">
    <property type="nucleotide sequence ID" value="XM_008718220.1"/>
</dbReference>
<keyword evidence="1" id="KW-0805">Transcription regulation</keyword>
<evidence type="ECO:0000259" key="5">
    <source>
        <dbReference type="PROSITE" id="PS50217"/>
    </source>
</evidence>
<evidence type="ECO:0000256" key="2">
    <source>
        <dbReference type="ARBA" id="ARBA00023125"/>
    </source>
</evidence>
<dbReference type="InterPro" id="IPR000837">
    <property type="entry name" value="AP-1"/>
</dbReference>
<feature type="compositionally biased region" description="Polar residues" evidence="4">
    <location>
        <begin position="1"/>
        <end position="18"/>
    </location>
</feature>
<keyword evidence="3" id="KW-0804">Transcription</keyword>
<dbReference type="OrthoDB" id="295274at2759"/>
<dbReference type="GO" id="GO:0006357">
    <property type="term" value="P:regulation of transcription by RNA polymerase II"/>
    <property type="evidence" value="ECO:0007669"/>
    <property type="project" value="InterPro"/>
</dbReference>
<dbReference type="CDD" id="cd14687">
    <property type="entry name" value="bZIP_ATF2"/>
    <property type="match status" value="1"/>
</dbReference>
<evidence type="ECO:0000256" key="3">
    <source>
        <dbReference type="ARBA" id="ARBA00023163"/>
    </source>
</evidence>
<reference evidence="6 7" key="1">
    <citation type="submission" date="2013-03" db="EMBL/GenBank/DDBJ databases">
        <title>The Genome Sequence of Phialophora europaea CBS 101466.</title>
        <authorList>
            <consortium name="The Broad Institute Genomics Platform"/>
            <person name="Cuomo C."/>
            <person name="de Hoog S."/>
            <person name="Gorbushina A."/>
            <person name="Walker B."/>
            <person name="Young S.K."/>
            <person name="Zeng Q."/>
            <person name="Gargeya S."/>
            <person name="Fitzgerald M."/>
            <person name="Haas B."/>
            <person name="Abouelleil A."/>
            <person name="Allen A.W."/>
            <person name="Alvarado L."/>
            <person name="Arachchi H.M."/>
            <person name="Berlin A.M."/>
            <person name="Chapman S.B."/>
            <person name="Gainer-Dewar J."/>
            <person name="Goldberg J."/>
            <person name="Griggs A."/>
            <person name="Gujja S."/>
            <person name="Hansen M."/>
            <person name="Howarth C."/>
            <person name="Imamovic A."/>
            <person name="Ireland A."/>
            <person name="Larimer J."/>
            <person name="McCowan C."/>
            <person name="Murphy C."/>
            <person name="Pearson M."/>
            <person name="Poon T.W."/>
            <person name="Priest M."/>
            <person name="Roberts A."/>
            <person name="Saif S."/>
            <person name="Shea T."/>
            <person name="Sisk P."/>
            <person name="Sykes S."/>
            <person name="Wortman J."/>
            <person name="Nusbaum C."/>
            <person name="Birren B."/>
        </authorList>
    </citation>
    <scope>NUCLEOTIDE SEQUENCE [LARGE SCALE GENOMIC DNA]</scope>
    <source>
        <strain evidence="6 7">CBS 101466</strain>
    </source>
</reference>
<evidence type="ECO:0000313" key="7">
    <source>
        <dbReference type="Proteomes" id="UP000030752"/>
    </source>
</evidence>
<evidence type="ECO:0000256" key="4">
    <source>
        <dbReference type="SAM" id="MobiDB-lite"/>
    </source>
</evidence>
<dbReference type="SMART" id="SM00338">
    <property type="entry name" value="BRLZ"/>
    <property type="match status" value="1"/>
</dbReference>
<dbReference type="GeneID" id="19971211"/>
<dbReference type="PANTHER" id="PTHR23351:SF24">
    <property type="entry name" value="ACTIVATING TRANSCRIPTION FACTOR 3-RELATED"/>
    <property type="match status" value="1"/>
</dbReference>
<dbReference type="SUPFAM" id="SSF57959">
    <property type="entry name" value="Leucine zipper domain"/>
    <property type="match status" value="1"/>
</dbReference>
<organism evidence="6 7">
    <name type="scientific">Cyphellophora europaea (strain CBS 101466)</name>
    <name type="common">Phialophora europaea</name>
    <dbReference type="NCBI Taxonomy" id="1220924"/>
    <lineage>
        <taxon>Eukaryota</taxon>
        <taxon>Fungi</taxon>
        <taxon>Dikarya</taxon>
        <taxon>Ascomycota</taxon>
        <taxon>Pezizomycotina</taxon>
        <taxon>Eurotiomycetes</taxon>
        <taxon>Chaetothyriomycetidae</taxon>
        <taxon>Chaetothyriales</taxon>
        <taxon>Cyphellophoraceae</taxon>
        <taxon>Cyphellophora</taxon>
    </lineage>
</organism>
<name>W2S1M1_CYPE1</name>
<dbReference type="STRING" id="1220924.W2S1M1"/>
<dbReference type="eggNOG" id="KOG1414">
    <property type="taxonomic scope" value="Eukaryota"/>
</dbReference>
<dbReference type="PANTHER" id="PTHR23351">
    <property type="entry name" value="FOS TRANSCRIPTION FACTOR-RELATED"/>
    <property type="match status" value="1"/>
</dbReference>
<feature type="compositionally biased region" description="Polar residues" evidence="4">
    <location>
        <begin position="105"/>
        <end position="128"/>
    </location>
</feature>
<dbReference type="Gene3D" id="1.20.5.170">
    <property type="match status" value="1"/>
</dbReference>
<feature type="compositionally biased region" description="Low complexity" evidence="4">
    <location>
        <begin position="129"/>
        <end position="140"/>
    </location>
</feature>
<keyword evidence="2" id="KW-0238">DNA-binding</keyword>
<dbReference type="HOGENOM" id="CLU_811424_0_0_1"/>
<dbReference type="AlphaFoldDB" id="W2S1M1"/>
<sequence length="337" mass="36872">MNSVAGFSTSGPPSSAASVTDLDGYTLREGLFNSYGPTEEDEFGFDPPEQKTSAFPKIDQSYSPPDLSLGGWPGFEREDDLKNSQHGYSIDKLITQNLPNTAISISRYGQVTPPRTNSTGSGSRTMLNSASASPKSSSVPARRKRSSKAQLKECDAPAPTPSGRKRKSTRKASANTEEYNGPDDTKRKASLEKNRLAAAKCRINKKEKTEQLQRDSHDKAVHNAFLKDQIMHMKEEIQQMNAMLLAHANCKGCKSPDEIQSHLSQLSNEFLAGQMSSLGGGNYGDYSQMAMDGVPPISQAPMMSESYFDHDPALLNPPLPDFDRTADFEVHTPMQTD</sequence>
<feature type="region of interest" description="Disordered" evidence="4">
    <location>
        <begin position="105"/>
        <end position="190"/>
    </location>
</feature>
<evidence type="ECO:0000313" key="6">
    <source>
        <dbReference type="EMBL" id="ETN41933.1"/>
    </source>
</evidence>
<feature type="region of interest" description="Disordered" evidence="4">
    <location>
        <begin position="1"/>
        <end position="67"/>
    </location>
</feature>
<protein>
    <recommendedName>
        <fullName evidence="5">BZIP domain-containing protein</fullName>
    </recommendedName>
</protein>